<dbReference type="Proteomes" id="UP000193834">
    <property type="component" value="Unassembled WGS sequence"/>
</dbReference>
<evidence type="ECO:0000313" key="2">
    <source>
        <dbReference type="EMBL" id="SMG49089.1"/>
    </source>
</evidence>
<feature type="region of interest" description="Disordered" evidence="1">
    <location>
        <begin position="50"/>
        <end position="74"/>
    </location>
</feature>
<dbReference type="RefSeq" id="WP_088549734.1">
    <property type="nucleotide sequence ID" value="NZ_FXAZ01000004.1"/>
</dbReference>
<dbReference type="EMBL" id="FXAZ01000004">
    <property type="protein sequence ID" value="SMG49089.1"/>
    <property type="molecule type" value="Genomic_DNA"/>
</dbReference>
<gene>
    <name evidence="2" type="ORF">SAMN06295960_3012</name>
</gene>
<dbReference type="STRING" id="1852522.SAMN06295960_3012"/>
<keyword evidence="3" id="KW-1185">Reference proteome</keyword>
<evidence type="ECO:0000256" key="1">
    <source>
        <dbReference type="SAM" id="MobiDB-lite"/>
    </source>
</evidence>
<feature type="compositionally biased region" description="Basic and acidic residues" evidence="1">
    <location>
        <begin position="50"/>
        <end position="68"/>
    </location>
</feature>
<reference evidence="2 3" key="1">
    <citation type="submission" date="2017-04" db="EMBL/GenBank/DDBJ databases">
        <authorList>
            <person name="Afonso C.L."/>
            <person name="Miller P.J."/>
            <person name="Scott M.A."/>
            <person name="Spackman E."/>
            <person name="Goraichik I."/>
            <person name="Dimitrov K.M."/>
            <person name="Suarez D.L."/>
            <person name="Swayne D.E."/>
        </authorList>
    </citation>
    <scope>NUCLEOTIDE SEQUENCE [LARGE SCALE GENOMIC DNA]</scope>
    <source>
        <strain evidence="2 3">11</strain>
    </source>
</reference>
<feature type="region of interest" description="Disordered" evidence="1">
    <location>
        <begin position="98"/>
        <end position="117"/>
    </location>
</feature>
<sequence length="117" mass="12697">MNIQAGTKMDPLLELALGGGSLSYKQQVLKNMQTKEQLSNMEIQMKELAKEQAKKKEKDEKTAGKEHAAVNQDGDEVIISEAGQREYLNHTAASSVEAAVETAEVETAEAAASPHKE</sequence>
<evidence type="ECO:0000313" key="3">
    <source>
        <dbReference type="Proteomes" id="UP000193834"/>
    </source>
</evidence>
<organism evidence="2 3">
    <name type="scientific">Paenibacillus aquistagni</name>
    <dbReference type="NCBI Taxonomy" id="1852522"/>
    <lineage>
        <taxon>Bacteria</taxon>
        <taxon>Bacillati</taxon>
        <taxon>Bacillota</taxon>
        <taxon>Bacilli</taxon>
        <taxon>Bacillales</taxon>
        <taxon>Paenibacillaceae</taxon>
        <taxon>Paenibacillus</taxon>
    </lineage>
</organism>
<name>A0A1X7L7E8_9BACL</name>
<feature type="compositionally biased region" description="Low complexity" evidence="1">
    <location>
        <begin position="108"/>
        <end position="117"/>
    </location>
</feature>
<proteinExistence type="predicted"/>
<dbReference type="AlphaFoldDB" id="A0A1X7L7E8"/>
<protein>
    <submittedName>
        <fullName evidence="2">Uncharacterized protein</fullName>
    </submittedName>
</protein>
<accession>A0A1X7L7E8</accession>